<reference evidence="1 2" key="1">
    <citation type="journal article" date="2017" name="Genome Announc.">
        <title>Draft Genome Sequence of Romboutsia maritimum sp. nov. Strain CCRI-22766(T), Isolated from Coastal Estuarine Mud.</title>
        <authorList>
            <person name="Maheux A.F."/>
            <person name="Boudreau D.K."/>
            <person name="Berube E."/>
            <person name="Boissinot M."/>
            <person name="Raymond F."/>
            <person name="Brodeur S."/>
            <person name="Corbeil J."/>
            <person name="Brightwell G."/>
            <person name="Broda D."/>
            <person name="Omar R.F."/>
            <person name="Bergeron M.G."/>
        </authorList>
    </citation>
    <scope>NUCLEOTIDE SEQUENCE [LARGE SCALE GENOMIC DNA]</scope>
    <source>
        <strain evidence="1 2">CCRI-22766</strain>
    </source>
</reference>
<name>A0A371IQW0_9FIRM</name>
<keyword evidence="2" id="KW-1185">Reference proteome</keyword>
<sequence>MLNKNKLDVASKMATQLLKEGMLWGEELENFIKSGKGRYGYTFYTTEEEYLEFENAVLDYIEKRINKQVKVTDIKTKTSAIYKGISEATKGIRCNSPGSLYYYIKYKKIYKNRYLIEHSRPKLNEI</sequence>
<dbReference type="EMBL" id="NOJZ02000024">
    <property type="protein sequence ID" value="RDY22854.1"/>
    <property type="molecule type" value="Genomic_DNA"/>
</dbReference>
<dbReference type="OrthoDB" id="10005301at2"/>
<evidence type="ECO:0000313" key="1">
    <source>
        <dbReference type="EMBL" id="RDY22854.1"/>
    </source>
</evidence>
<dbReference type="Proteomes" id="UP000243494">
    <property type="component" value="Unassembled WGS sequence"/>
</dbReference>
<comment type="caution">
    <text evidence="1">The sequence shown here is derived from an EMBL/GenBank/DDBJ whole genome shotgun (WGS) entry which is preliminary data.</text>
</comment>
<organism evidence="1 2">
    <name type="scientific">Romboutsia maritimum</name>
    <dbReference type="NCBI Taxonomy" id="2020948"/>
    <lineage>
        <taxon>Bacteria</taxon>
        <taxon>Bacillati</taxon>
        <taxon>Bacillota</taxon>
        <taxon>Clostridia</taxon>
        <taxon>Peptostreptococcales</taxon>
        <taxon>Peptostreptococcaceae</taxon>
        <taxon>Romboutsia</taxon>
    </lineage>
</organism>
<gene>
    <name evidence="1" type="ORF">CHF27_011070</name>
</gene>
<proteinExistence type="predicted"/>
<accession>A0A371IQW0</accession>
<protein>
    <submittedName>
        <fullName evidence="1">Uncharacterized protein</fullName>
    </submittedName>
</protein>
<dbReference type="AlphaFoldDB" id="A0A371IQW0"/>
<evidence type="ECO:0000313" key="2">
    <source>
        <dbReference type="Proteomes" id="UP000243494"/>
    </source>
</evidence>
<dbReference type="RefSeq" id="WP_095405363.1">
    <property type="nucleotide sequence ID" value="NZ_NOJZ02000024.1"/>
</dbReference>